<dbReference type="SMART" id="SM00345">
    <property type="entry name" value="HTH_GNTR"/>
    <property type="match status" value="1"/>
</dbReference>
<evidence type="ECO:0000256" key="4">
    <source>
        <dbReference type="SAM" id="MobiDB-lite"/>
    </source>
</evidence>
<dbReference type="Gene3D" id="1.10.10.10">
    <property type="entry name" value="Winged helix-like DNA-binding domain superfamily/Winged helix DNA-binding domain"/>
    <property type="match status" value="1"/>
</dbReference>
<dbReference type="PANTHER" id="PTHR44846:SF1">
    <property type="entry name" value="MANNOSYL-D-GLYCERATE TRANSPORT_METABOLISM SYSTEM REPRESSOR MNGR-RELATED"/>
    <property type="match status" value="1"/>
</dbReference>
<accession>A0A3S3KVS8</accession>
<dbReference type="SUPFAM" id="SSF46785">
    <property type="entry name" value="Winged helix' DNA-binding domain"/>
    <property type="match status" value="1"/>
</dbReference>
<dbReference type="InterPro" id="IPR050679">
    <property type="entry name" value="Bact_HTH_transcr_reg"/>
</dbReference>
<dbReference type="GO" id="GO:0003677">
    <property type="term" value="F:DNA binding"/>
    <property type="evidence" value="ECO:0007669"/>
    <property type="project" value="UniProtKB-KW"/>
</dbReference>
<feature type="domain" description="HTH gntR-type" evidence="5">
    <location>
        <begin position="19"/>
        <end position="87"/>
    </location>
</feature>
<dbReference type="Gene3D" id="3.40.1410.10">
    <property type="entry name" value="Chorismate lyase-like"/>
    <property type="match status" value="1"/>
</dbReference>
<dbReference type="SMART" id="SM00866">
    <property type="entry name" value="UTRA"/>
    <property type="match status" value="1"/>
</dbReference>
<protein>
    <submittedName>
        <fullName evidence="6">UTRA domain-containing protein</fullName>
    </submittedName>
</protein>
<sequence length="262" mass="28866">MPSRSSAARRSDRPRKTQEPMATSDQDAVIDRILALWSGDLETLPSEPRLAELTGASRASVREALVRLEERGYVHRTQGTRTTPNRRLPDVGRRIDEQFDHSLSIRAAGYEPRLEVVASGVRVLQAGDPERFDDLPDGTRVFRTVKVWSVDGAPYALAEDLVPLAHQVDLDPRRPVFELAEEGNGIRVAWETLWVDAVSLDAERAGLLSAAAGAPVVEMTYCGYGTGDDVGYWSREVQVSAPSGLRNALIRRVRHERGVSGS</sequence>
<dbReference type="PROSITE" id="PS50949">
    <property type="entry name" value="HTH_GNTR"/>
    <property type="match status" value="1"/>
</dbReference>
<evidence type="ECO:0000256" key="3">
    <source>
        <dbReference type="ARBA" id="ARBA00023163"/>
    </source>
</evidence>
<dbReference type="PRINTS" id="PR00035">
    <property type="entry name" value="HTHGNTR"/>
</dbReference>
<dbReference type="PANTHER" id="PTHR44846">
    <property type="entry name" value="MANNOSYL-D-GLYCERATE TRANSPORT/METABOLISM SYSTEM REPRESSOR MNGR-RELATED"/>
    <property type="match status" value="1"/>
</dbReference>
<evidence type="ECO:0000313" key="6">
    <source>
        <dbReference type="EMBL" id="RWR16904.1"/>
    </source>
</evidence>
<dbReference type="InterPro" id="IPR028978">
    <property type="entry name" value="Chorismate_lyase_/UTRA_dom_sf"/>
</dbReference>
<dbReference type="SUPFAM" id="SSF64288">
    <property type="entry name" value="Chorismate lyase-like"/>
    <property type="match status" value="1"/>
</dbReference>
<dbReference type="InterPro" id="IPR036388">
    <property type="entry name" value="WH-like_DNA-bd_sf"/>
</dbReference>
<keyword evidence="1" id="KW-0805">Transcription regulation</keyword>
<dbReference type="InterPro" id="IPR036390">
    <property type="entry name" value="WH_DNA-bd_sf"/>
</dbReference>
<dbReference type="Pfam" id="PF07702">
    <property type="entry name" value="UTRA"/>
    <property type="match status" value="1"/>
</dbReference>
<evidence type="ECO:0000256" key="2">
    <source>
        <dbReference type="ARBA" id="ARBA00023125"/>
    </source>
</evidence>
<gene>
    <name evidence="6" type="ORF">D8Y23_12540</name>
</gene>
<comment type="caution">
    <text evidence="6">The sequence shown here is derived from an EMBL/GenBank/DDBJ whole genome shotgun (WGS) entry which is preliminary data.</text>
</comment>
<dbReference type="Pfam" id="PF00392">
    <property type="entry name" value="GntR"/>
    <property type="match status" value="1"/>
</dbReference>
<dbReference type="Proteomes" id="UP000285970">
    <property type="component" value="Unassembled WGS sequence"/>
</dbReference>
<dbReference type="EMBL" id="RBZY01000047">
    <property type="protein sequence ID" value="RWR16904.1"/>
    <property type="molecule type" value="Genomic_DNA"/>
</dbReference>
<dbReference type="InterPro" id="IPR000524">
    <property type="entry name" value="Tscrpt_reg_HTH_GntR"/>
</dbReference>
<feature type="compositionally biased region" description="Basic and acidic residues" evidence="4">
    <location>
        <begin position="9"/>
        <end position="18"/>
    </location>
</feature>
<dbReference type="GO" id="GO:0003700">
    <property type="term" value="F:DNA-binding transcription factor activity"/>
    <property type="evidence" value="ECO:0007669"/>
    <property type="project" value="InterPro"/>
</dbReference>
<proteinExistence type="predicted"/>
<dbReference type="AlphaFoldDB" id="A0A3S3KVS8"/>
<feature type="region of interest" description="Disordered" evidence="4">
    <location>
        <begin position="1"/>
        <end position="26"/>
    </location>
</feature>
<name>A0A3S3KVS8_9MICO</name>
<evidence type="ECO:0000256" key="1">
    <source>
        <dbReference type="ARBA" id="ARBA00023015"/>
    </source>
</evidence>
<reference evidence="6 7" key="1">
    <citation type="journal article" date="2018" name="Front. Microbiol.">
        <title>Novel Insights Into Bacterial Dimethylsulfoniopropionate Catabolism in the East China Sea.</title>
        <authorList>
            <person name="Liu J."/>
            <person name="Liu J."/>
            <person name="Zhang S.H."/>
            <person name="Liang J."/>
            <person name="Lin H."/>
            <person name="Song D."/>
            <person name="Yang G.P."/>
            <person name="Todd J.D."/>
            <person name="Zhang X.H."/>
        </authorList>
    </citation>
    <scope>NUCLEOTIDE SEQUENCE [LARGE SCALE GENOMIC DNA]</scope>
    <source>
        <strain evidence="6 7">ZYFD042</strain>
    </source>
</reference>
<dbReference type="GO" id="GO:0045892">
    <property type="term" value="P:negative regulation of DNA-templated transcription"/>
    <property type="evidence" value="ECO:0007669"/>
    <property type="project" value="TreeGrafter"/>
</dbReference>
<dbReference type="InterPro" id="IPR011663">
    <property type="entry name" value="UTRA"/>
</dbReference>
<keyword evidence="2" id="KW-0238">DNA-binding</keyword>
<evidence type="ECO:0000313" key="7">
    <source>
        <dbReference type="Proteomes" id="UP000285970"/>
    </source>
</evidence>
<organism evidence="6 7">
    <name type="scientific">Microbacterium enclense</name>
    <dbReference type="NCBI Taxonomy" id="993073"/>
    <lineage>
        <taxon>Bacteria</taxon>
        <taxon>Bacillati</taxon>
        <taxon>Actinomycetota</taxon>
        <taxon>Actinomycetes</taxon>
        <taxon>Micrococcales</taxon>
        <taxon>Microbacteriaceae</taxon>
        <taxon>Microbacterium</taxon>
    </lineage>
</organism>
<keyword evidence="3" id="KW-0804">Transcription</keyword>
<dbReference type="OrthoDB" id="7989071at2"/>
<evidence type="ECO:0000259" key="5">
    <source>
        <dbReference type="PROSITE" id="PS50949"/>
    </source>
</evidence>